<sequence>MTAKPKDEDDSFGGGQKRSNAVENAVQMIVETLMTTAATELTRADVEQRLNELASRSPAVTAGSKSMRSSLQATRLSSCSKTLHSRTL</sequence>
<feature type="compositionally biased region" description="Polar residues" evidence="1">
    <location>
        <begin position="63"/>
        <end position="82"/>
    </location>
</feature>
<organism evidence="2 3">
    <name type="scientific">Pseudoxanthomonas winnipegensis</name>
    <dbReference type="NCBI Taxonomy" id="2480810"/>
    <lineage>
        <taxon>Bacteria</taxon>
        <taxon>Pseudomonadati</taxon>
        <taxon>Pseudomonadota</taxon>
        <taxon>Gammaproteobacteria</taxon>
        <taxon>Lysobacterales</taxon>
        <taxon>Lysobacteraceae</taxon>
        <taxon>Pseudoxanthomonas</taxon>
    </lineage>
</organism>
<dbReference type="Proteomes" id="UP000292627">
    <property type="component" value="Unassembled WGS sequence"/>
</dbReference>
<name>A0A4V2HCS7_9GAMM</name>
<dbReference type="AlphaFoldDB" id="A0A4V2HCS7"/>
<proteinExistence type="predicted"/>
<evidence type="ECO:0000256" key="1">
    <source>
        <dbReference type="SAM" id="MobiDB-lite"/>
    </source>
</evidence>
<accession>A0A4V2HCS7</accession>
<dbReference type="EMBL" id="SHMC01000005">
    <property type="protein sequence ID" value="TAA23763.1"/>
    <property type="molecule type" value="Genomic_DNA"/>
</dbReference>
<gene>
    <name evidence="2" type="ORF">EA660_14155</name>
</gene>
<feature type="region of interest" description="Disordered" evidence="1">
    <location>
        <begin position="1"/>
        <end position="23"/>
    </location>
</feature>
<comment type="caution">
    <text evidence="2">The sequence shown here is derived from an EMBL/GenBank/DDBJ whole genome shotgun (WGS) entry which is preliminary data.</text>
</comment>
<feature type="region of interest" description="Disordered" evidence="1">
    <location>
        <begin position="54"/>
        <end position="88"/>
    </location>
</feature>
<protein>
    <submittedName>
        <fullName evidence="2">Uncharacterized protein</fullName>
    </submittedName>
</protein>
<dbReference type="RefSeq" id="WP_130552088.1">
    <property type="nucleotide sequence ID" value="NZ_SHMC01000005.1"/>
</dbReference>
<evidence type="ECO:0000313" key="3">
    <source>
        <dbReference type="Proteomes" id="UP000292627"/>
    </source>
</evidence>
<evidence type="ECO:0000313" key="2">
    <source>
        <dbReference type="EMBL" id="TAA23763.1"/>
    </source>
</evidence>
<reference evidence="2 3" key="1">
    <citation type="submission" date="2019-02" db="EMBL/GenBank/DDBJ databases">
        <title>WGS of Pseudoxanthomonas species novum from clinical isolates.</title>
        <authorList>
            <person name="Bernier A.-M."/>
            <person name="Bernard K."/>
            <person name="Vachon A."/>
        </authorList>
    </citation>
    <scope>NUCLEOTIDE SEQUENCE [LARGE SCALE GENOMIC DNA]</scope>
    <source>
        <strain evidence="2 3">NML171200</strain>
    </source>
</reference>